<feature type="compositionally biased region" description="Basic and acidic residues" evidence="1">
    <location>
        <begin position="1"/>
        <end position="18"/>
    </location>
</feature>
<evidence type="ECO:0000313" key="3">
    <source>
        <dbReference type="EMBL" id="RMI36522.1"/>
    </source>
</evidence>
<protein>
    <submittedName>
        <fullName evidence="3">GNAT family N-acetyltransferase</fullName>
    </submittedName>
</protein>
<comment type="caution">
    <text evidence="3">The sequence shown here is derived from an EMBL/GenBank/DDBJ whole genome shotgun (WGS) entry which is preliminary data.</text>
</comment>
<keyword evidence="3" id="KW-0808">Transferase</keyword>
<feature type="domain" description="N-acetyltransferase" evidence="2">
    <location>
        <begin position="51"/>
        <end position="229"/>
    </location>
</feature>
<evidence type="ECO:0000256" key="1">
    <source>
        <dbReference type="SAM" id="MobiDB-lite"/>
    </source>
</evidence>
<evidence type="ECO:0000313" key="4">
    <source>
        <dbReference type="Proteomes" id="UP000278673"/>
    </source>
</evidence>
<dbReference type="PROSITE" id="PS51186">
    <property type="entry name" value="GNAT"/>
    <property type="match status" value="1"/>
</dbReference>
<dbReference type="InterPro" id="IPR016181">
    <property type="entry name" value="Acyl_CoA_acyltransferase"/>
</dbReference>
<reference evidence="3 4" key="1">
    <citation type="submission" date="2018-10" db="EMBL/GenBank/DDBJ databases">
        <title>Isolation, diversity and antifungal activity of actinobacteria from wheat.</title>
        <authorList>
            <person name="Han C."/>
        </authorList>
    </citation>
    <scope>NUCLEOTIDE SEQUENCE [LARGE SCALE GENOMIC DNA]</scope>
    <source>
        <strain evidence="3 4">NEAU-YY642</strain>
    </source>
</reference>
<dbReference type="Gene3D" id="3.40.630.30">
    <property type="match status" value="1"/>
</dbReference>
<evidence type="ECO:0000259" key="2">
    <source>
        <dbReference type="PROSITE" id="PS51186"/>
    </source>
</evidence>
<sequence>MVPRRADAFTTARARESPPARVSHRPRERRPFGPGAVRGPSRIRGTGMGTLFLRRLSRWQAETERDQIADLFAAALRDPAPDAVPPDRAAFLRRFVDHDVQQPEFDLVLAGDPSPAGCAYGFLAERDGGWWSRFRERPEALPQLAENRRVFVVAQLLVHPRRRGQGLAGRLQRELLSRASAPLALLLLEPGNGPAQAAAQALGWSKTGQLTPSEGTPLGAWTIPLGRHG</sequence>
<keyword evidence="4" id="KW-1185">Reference proteome</keyword>
<dbReference type="GO" id="GO:0016747">
    <property type="term" value="F:acyltransferase activity, transferring groups other than amino-acyl groups"/>
    <property type="evidence" value="ECO:0007669"/>
    <property type="project" value="InterPro"/>
</dbReference>
<feature type="region of interest" description="Disordered" evidence="1">
    <location>
        <begin position="1"/>
        <end position="43"/>
    </location>
</feature>
<dbReference type="EMBL" id="RFFJ01000140">
    <property type="protein sequence ID" value="RMI36522.1"/>
    <property type="molecule type" value="Genomic_DNA"/>
</dbReference>
<dbReference type="SUPFAM" id="SSF55729">
    <property type="entry name" value="Acyl-CoA N-acyltransferases (Nat)"/>
    <property type="match status" value="1"/>
</dbReference>
<name>A0A3M2LGB6_9ACTN</name>
<gene>
    <name evidence="3" type="ORF">EBN88_21305</name>
</gene>
<organism evidence="3 4">
    <name type="scientific">Streptomyces triticirhizae</name>
    <dbReference type="NCBI Taxonomy" id="2483353"/>
    <lineage>
        <taxon>Bacteria</taxon>
        <taxon>Bacillati</taxon>
        <taxon>Actinomycetota</taxon>
        <taxon>Actinomycetes</taxon>
        <taxon>Kitasatosporales</taxon>
        <taxon>Streptomycetaceae</taxon>
        <taxon>Streptomyces</taxon>
    </lineage>
</organism>
<accession>A0A3M2LGB6</accession>
<dbReference type="AlphaFoldDB" id="A0A3M2LGB6"/>
<proteinExistence type="predicted"/>
<dbReference type="Proteomes" id="UP000278673">
    <property type="component" value="Unassembled WGS sequence"/>
</dbReference>
<dbReference type="InterPro" id="IPR000182">
    <property type="entry name" value="GNAT_dom"/>
</dbReference>